<dbReference type="InterPro" id="IPR013321">
    <property type="entry name" value="Arc_rbn_hlx_hlx"/>
</dbReference>
<feature type="domain" description="Predicted DNA-binding protein ribbon-helix-helix" evidence="1">
    <location>
        <begin position="4"/>
        <end position="41"/>
    </location>
</feature>
<evidence type="ECO:0000313" key="3">
    <source>
        <dbReference type="Proteomes" id="UP001165488"/>
    </source>
</evidence>
<sequence length="88" mass="10259">MATFTSSLPNDLLEMLDEHAKKLEIPKNKLIEKALRLYLEHLKRAAYVKSYSQAKEDKDMVNLAEEGMAEYFKQIEESQTKILLEKNI</sequence>
<accession>A0ABS9UR00</accession>
<protein>
    <submittedName>
        <fullName evidence="2">Ribbon-helix-helix domain-containing protein</fullName>
    </submittedName>
</protein>
<dbReference type="Pfam" id="PF12651">
    <property type="entry name" value="RHH_3"/>
    <property type="match status" value="1"/>
</dbReference>
<proteinExistence type="predicted"/>
<dbReference type="InterPro" id="IPR038733">
    <property type="entry name" value="Predicted_DNA_bind_prot_RHH"/>
</dbReference>
<evidence type="ECO:0000259" key="1">
    <source>
        <dbReference type="Pfam" id="PF12651"/>
    </source>
</evidence>
<comment type="caution">
    <text evidence="2">The sequence shown here is derived from an EMBL/GenBank/DDBJ whole genome shotgun (WGS) entry which is preliminary data.</text>
</comment>
<organism evidence="2 3">
    <name type="scientific">Belliella calami</name>
    <dbReference type="NCBI Taxonomy" id="2923436"/>
    <lineage>
        <taxon>Bacteria</taxon>
        <taxon>Pseudomonadati</taxon>
        <taxon>Bacteroidota</taxon>
        <taxon>Cytophagia</taxon>
        <taxon>Cytophagales</taxon>
        <taxon>Cyclobacteriaceae</taxon>
        <taxon>Belliella</taxon>
    </lineage>
</organism>
<reference evidence="2" key="1">
    <citation type="submission" date="2022-03" db="EMBL/GenBank/DDBJ databases">
        <title>De novo assembled genomes of Belliella spp. (Cyclobacteriaceae) strains.</title>
        <authorList>
            <person name="Szabo A."/>
            <person name="Korponai K."/>
            <person name="Felfoldi T."/>
        </authorList>
    </citation>
    <scope>NUCLEOTIDE SEQUENCE</scope>
    <source>
        <strain evidence="2">DSM 107340</strain>
    </source>
</reference>
<dbReference type="RefSeq" id="WP_241275556.1">
    <property type="nucleotide sequence ID" value="NZ_JAKZGS010000012.1"/>
</dbReference>
<gene>
    <name evidence="2" type="ORF">MM236_13690</name>
</gene>
<dbReference type="Proteomes" id="UP001165488">
    <property type="component" value="Unassembled WGS sequence"/>
</dbReference>
<name>A0ABS9UR00_9BACT</name>
<evidence type="ECO:0000313" key="2">
    <source>
        <dbReference type="EMBL" id="MCH7399052.1"/>
    </source>
</evidence>
<dbReference type="EMBL" id="JAKZGS010000012">
    <property type="protein sequence ID" value="MCH7399052.1"/>
    <property type="molecule type" value="Genomic_DNA"/>
</dbReference>
<dbReference type="Gene3D" id="1.10.1220.10">
    <property type="entry name" value="Met repressor-like"/>
    <property type="match status" value="1"/>
</dbReference>
<keyword evidence="3" id="KW-1185">Reference proteome</keyword>